<dbReference type="Pfam" id="PF01266">
    <property type="entry name" value="DAO"/>
    <property type="match status" value="1"/>
</dbReference>
<dbReference type="InterPro" id="IPR006076">
    <property type="entry name" value="FAD-dep_OxRdtase"/>
</dbReference>
<dbReference type="GeneID" id="37076460"/>
<reference evidence="2 3" key="1">
    <citation type="submission" date="2016-12" db="EMBL/GenBank/DDBJ databases">
        <title>The genomes of Aspergillus section Nigri reveals drivers in fungal speciation.</title>
        <authorList>
            <consortium name="DOE Joint Genome Institute"/>
            <person name="Vesth T.C."/>
            <person name="Nybo J."/>
            <person name="Theobald S."/>
            <person name="Brandl J."/>
            <person name="Frisvad J.C."/>
            <person name="Nielsen K.F."/>
            <person name="Lyhne E.K."/>
            <person name="Kogle M.E."/>
            <person name="Kuo A."/>
            <person name="Riley R."/>
            <person name="Clum A."/>
            <person name="Nolan M."/>
            <person name="Lipzen A."/>
            <person name="Salamov A."/>
            <person name="Henrissat B."/>
            <person name="Wiebenga A."/>
            <person name="De Vries R.P."/>
            <person name="Grigoriev I.V."/>
            <person name="Mortensen U.H."/>
            <person name="Andersen M.R."/>
            <person name="Baker S.E."/>
        </authorList>
    </citation>
    <scope>NUCLEOTIDE SEQUENCE [LARGE SCALE GENOMIC DNA]</scope>
    <source>
        <strain evidence="2 3">JOP 1030-1</strain>
    </source>
</reference>
<dbReference type="AlphaFoldDB" id="A0A318ZDF5"/>
<sequence length="107" mass="10790">MRRLKAVSVRLLGRLAEGSSEATDAITNTDDLEILREGLCFRPASESGTPFVGKIEASSLGASTTGGVYVAAGHGPWGISLSLGTGKIVAELVTGAESSADISGLGV</sequence>
<accession>A0A318ZDF5</accession>
<evidence type="ECO:0000313" key="3">
    <source>
        <dbReference type="Proteomes" id="UP000248349"/>
    </source>
</evidence>
<dbReference type="RefSeq" id="XP_025430589.1">
    <property type="nucleotide sequence ID" value="XM_025575232.1"/>
</dbReference>
<feature type="domain" description="FAD dependent oxidoreductase" evidence="1">
    <location>
        <begin position="32"/>
        <end position="92"/>
    </location>
</feature>
<gene>
    <name evidence="2" type="ORF">BP01DRAFT_357601</name>
</gene>
<organism evidence="2 3">
    <name type="scientific">Aspergillus saccharolyticus JOP 1030-1</name>
    <dbReference type="NCBI Taxonomy" id="1450539"/>
    <lineage>
        <taxon>Eukaryota</taxon>
        <taxon>Fungi</taxon>
        <taxon>Dikarya</taxon>
        <taxon>Ascomycota</taxon>
        <taxon>Pezizomycotina</taxon>
        <taxon>Eurotiomycetes</taxon>
        <taxon>Eurotiomycetidae</taxon>
        <taxon>Eurotiales</taxon>
        <taxon>Aspergillaceae</taxon>
        <taxon>Aspergillus</taxon>
        <taxon>Aspergillus subgen. Circumdati</taxon>
    </lineage>
</organism>
<dbReference type="STRING" id="1450539.A0A318ZDF5"/>
<dbReference type="Gene3D" id="3.50.50.60">
    <property type="entry name" value="FAD/NAD(P)-binding domain"/>
    <property type="match status" value="1"/>
</dbReference>
<name>A0A318ZDF5_9EURO</name>
<keyword evidence="3" id="KW-1185">Reference proteome</keyword>
<dbReference type="OrthoDB" id="498204at2759"/>
<protein>
    <recommendedName>
        <fullName evidence="1">FAD dependent oxidoreductase domain-containing protein</fullName>
    </recommendedName>
</protein>
<evidence type="ECO:0000313" key="2">
    <source>
        <dbReference type="EMBL" id="PYH44607.1"/>
    </source>
</evidence>
<dbReference type="SUPFAM" id="SSF51971">
    <property type="entry name" value="Nucleotide-binding domain"/>
    <property type="match status" value="1"/>
</dbReference>
<dbReference type="Proteomes" id="UP000248349">
    <property type="component" value="Unassembled WGS sequence"/>
</dbReference>
<proteinExistence type="predicted"/>
<dbReference type="InterPro" id="IPR036188">
    <property type="entry name" value="FAD/NAD-bd_sf"/>
</dbReference>
<dbReference type="EMBL" id="KZ821236">
    <property type="protein sequence ID" value="PYH44607.1"/>
    <property type="molecule type" value="Genomic_DNA"/>
</dbReference>
<evidence type="ECO:0000259" key="1">
    <source>
        <dbReference type="Pfam" id="PF01266"/>
    </source>
</evidence>